<keyword evidence="1" id="KW-0472">Membrane</keyword>
<dbReference type="EMBL" id="LFZX01000128">
    <property type="protein sequence ID" value="KNC66667.1"/>
    <property type="molecule type" value="Genomic_DNA"/>
</dbReference>
<keyword evidence="1" id="KW-0812">Transmembrane</keyword>
<evidence type="ECO:0000313" key="3">
    <source>
        <dbReference type="Proteomes" id="UP000036850"/>
    </source>
</evidence>
<feature type="transmembrane region" description="Helical" evidence="1">
    <location>
        <begin position="6"/>
        <end position="21"/>
    </location>
</feature>
<protein>
    <recommendedName>
        <fullName evidence="4">DUF3325 domain-containing protein</fullName>
    </recommendedName>
</protein>
<comment type="caution">
    <text evidence="2">The sequence shown here is derived from an EMBL/GenBank/DDBJ whole genome shotgun (WGS) entry which is preliminary data.</text>
</comment>
<feature type="transmembrane region" description="Helical" evidence="1">
    <location>
        <begin position="58"/>
        <end position="81"/>
    </location>
</feature>
<evidence type="ECO:0000256" key="1">
    <source>
        <dbReference type="SAM" id="Phobius"/>
    </source>
</evidence>
<keyword evidence="1" id="KW-1133">Transmembrane helix</keyword>
<gene>
    <name evidence="2" type="ORF">AC626_15525</name>
</gene>
<accession>A0A0L0EQ93</accession>
<proteinExistence type="predicted"/>
<dbReference type="OrthoDB" id="9953387at2"/>
<feature type="transmembrane region" description="Helical" evidence="1">
    <location>
        <begin position="33"/>
        <end position="52"/>
    </location>
</feature>
<dbReference type="Proteomes" id="UP000036850">
    <property type="component" value="Unassembled WGS sequence"/>
</dbReference>
<organism evidence="2 3">
    <name type="scientific">Pseudoalteromonas rubra</name>
    <dbReference type="NCBI Taxonomy" id="43658"/>
    <lineage>
        <taxon>Bacteria</taxon>
        <taxon>Pseudomonadati</taxon>
        <taxon>Pseudomonadota</taxon>
        <taxon>Gammaproteobacteria</taxon>
        <taxon>Alteromonadales</taxon>
        <taxon>Pseudoalteromonadaceae</taxon>
        <taxon>Pseudoalteromonas</taxon>
    </lineage>
</organism>
<dbReference type="PATRIC" id="fig|43658.6.peg.1794"/>
<name>A0A0L0EQ93_9GAMM</name>
<sequence>MLTFILVFALIAGSAVIYLSNKNQRWRKKHINSRWRILAYFLFIVALFGFYSGMSLPVSLFICLMVIMLSHMFIPFLVLMVRDK</sequence>
<evidence type="ECO:0000313" key="2">
    <source>
        <dbReference type="EMBL" id="KNC66667.1"/>
    </source>
</evidence>
<dbReference type="AlphaFoldDB" id="A0A0L0EQ93"/>
<reference evidence="3" key="1">
    <citation type="submission" date="2015-07" db="EMBL/GenBank/DDBJ databases">
        <title>Draft genome sequence of a Pseudoalteromonas rubra strain, OCN096, isolated from Kaneohe Bay, Oahu, Hawaii.</title>
        <authorList>
            <person name="Beurmann S."/>
            <person name="Ushijima B."/>
            <person name="Belcaid M."/>
            <person name="Callahan S.M."/>
            <person name="Aeby G.S."/>
        </authorList>
    </citation>
    <scope>NUCLEOTIDE SEQUENCE [LARGE SCALE GENOMIC DNA]</scope>
    <source>
        <strain evidence="3">OCN096</strain>
    </source>
</reference>
<evidence type="ECO:0008006" key="4">
    <source>
        <dbReference type="Google" id="ProtNLM"/>
    </source>
</evidence>